<dbReference type="Gene3D" id="4.10.430.10">
    <property type="entry name" value="Histone-like protein H-NS, C-terminal domain"/>
    <property type="match status" value="1"/>
</dbReference>
<sequence length="130" mass="14429">MNEFLEMLTHGRRLKAAVKDLPVEQLCKLLAKLETIIADREAEAEEELKANAERNARIEAIRKQMDEIGLSVEDLGLITAKSASKKRAPRPAKYKIVVDGQEVIWTGQGRTPTAFRNAVEGGAALEDFLI</sequence>
<dbReference type="InterPro" id="IPR027444">
    <property type="entry name" value="H-NS_C_dom"/>
</dbReference>
<dbReference type="Pfam" id="PF00816">
    <property type="entry name" value="Histone_HNS"/>
    <property type="match status" value="1"/>
</dbReference>
<dbReference type="PANTHER" id="PTHR38097">
    <property type="match status" value="1"/>
</dbReference>
<evidence type="ECO:0000256" key="3">
    <source>
        <dbReference type="ARBA" id="ARBA00022490"/>
    </source>
</evidence>
<dbReference type="Gene3D" id="1.10.287.1050">
    <property type="entry name" value="H-NS histone-like proteins"/>
    <property type="match status" value="1"/>
</dbReference>
<comment type="subcellular location">
    <subcellularLocation>
        <location evidence="1">Cytoplasm</location>
        <location evidence="1">Nucleoid</location>
    </subcellularLocation>
</comment>
<dbReference type="EMBL" id="CP020374">
    <property type="protein sequence ID" value="AZQ13296.1"/>
    <property type="molecule type" value="Genomic_DNA"/>
</dbReference>
<dbReference type="PANTHER" id="PTHR38097:SF2">
    <property type="entry name" value="DNA-BINDING PROTEIN STPA"/>
    <property type="match status" value="1"/>
</dbReference>
<geneLocation type="plasmid" evidence="8">
    <name>psth1</name>
</geneLocation>
<dbReference type="SUPFAM" id="SSF81273">
    <property type="entry name" value="H-NS histone-like proteins"/>
    <property type="match status" value="2"/>
</dbReference>
<keyword evidence="3" id="KW-0963">Cytoplasm</keyword>
<dbReference type="InterPro" id="IPR001801">
    <property type="entry name" value="Histone_HNS"/>
</dbReference>
<comment type="similarity">
    <text evidence="2 5">Belongs to the histone-like protein H-NS family.</text>
</comment>
<protein>
    <recommendedName>
        <fullName evidence="5">DNA-binding protein</fullName>
    </recommendedName>
</protein>
<dbReference type="PIRSF" id="PIRSF002096">
    <property type="entry name" value="HnS"/>
    <property type="match status" value="1"/>
</dbReference>
<name>A0ABM7DXI9_9GAMM</name>
<feature type="domain" description="DNA-binding protein H-NS-like C-terminal" evidence="6">
    <location>
        <begin position="84"/>
        <end position="130"/>
    </location>
</feature>
<dbReference type="InterPro" id="IPR054180">
    <property type="entry name" value="H-NS-like_N"/>
</dbReference>
<accession>A0ABM7DXI9</accession>
<evidence type="ECO:0000313" key="8">
    <source>
        <dbReference type="Proteomes" id="UP000278437"/>
    </source>
</evidence>
<evidence type="ECO:0000256" key="2">
    <source>
        <dbReference type="ARBA" id="ARBA00010610"/>
    </source>
</evidence>
<evidence type="ECO:0000259" key="6">
    <source>
        <dbReference type="SMART" id="SM00528"/>
    </source>
</evidence>
<keyword evidence="4 5" id="KW-0238">DNA-binding</keyword>
<keyword evidence="7" id="KW-0614">Plasmid</keyword>
<dbReference type="SMART" id="SM00528">
    <property type="entry name" value="HNS"/>
    <property type="match status" value="1"/>
</dbReference>
<proteinExistence type="inferred from homology"/>
<dbReference type="Proteomes" id="UP000278437">
    <property type="component" value="Plasmid pSTH1"/>
</dbReference>
<evidence type="ECO:0000256" key="5">
    <source>
        <dbReference type="PIRNR" id="PIRNR002096"/>
    </source>
</evidence>
<dbReference type="Pfam" id="PF22470">
    <property type="entry name" value="Histone_HNS_N"/>
    <property type="match status" value="1"/>
</dbReference>
<evidence type="ECO:0000313" key="7">
    <source>
        <dbReference type="EMBL" id="AZQ13296.1"/>
    </source>
</evidence>
<keyword evidence="8" id="KW-1185">Reference proteome</keyword>
<dbReference type="InterPro" id="IPR027454">
    <property type="entry name" value="Histone_HNS_N"/>
</dbReference>
<reference evidence="7 8" key="1">
    <citation type="submission" date="2017-03" db="EMBL/GenBank/DDBJ databases">
        <title>Full genome sequence of a non-lethal Shewanella isolate that potentiates virulence of Vibio parahaemolyticus causing acute hepatopancreatic necrosis disease (AHPND) in shrimp.</title>
        <authorList>
            <person name="Prachumwat A."/>
            <person name="Sritunyalucksana K."/>
        </authorList>
    </citation>
    <scope>NUCLEOTIDE SEQUENCE [LARGE SCALE GENOMIC DNA]</scope>
    <source>
        <strain evidence="7 8">TH2012</strain>
        <plasmid evidence="8">psth1</plasmid>
    </source>
</reference>
<evidence type="ECO:0000256" key="1">
    <source>
        <dbReference type="ARBA" id="ARBA00004453"/>
    </source>
</evidence>
<dbReference type="GO" id="GO:0003677">
    <property type="term" value="F:DNA binding"/>
    <property type="evidence" value="ECO:0007669"/>
    <property type="project" value="UniProtKB-KW"/>
</dbReference>
<gene>
    <name evidence="7" type="primary">stpA</name>
    <name evidence="7" type="ORF">STH12_04270</name>
</gene>
<dbReference type="InterPro" id="IPR037150">
    <property type="entry name" value="H-NS_C_dom_sf"/>
</dbReference>
<dbReference type="RefSeq" id="WP_126169639.1">
    <property type="nucleotide sequence ID" value="NZ_CP020374.1"/>
</dbReference>
<organism evidence="7 8">
    <name type="scientific">Shewanella khirikhana</name>
    <dbReference type="NCBI Taxonomy" id="1965282"/>
    <lineage>
        <taxon>Bacteria</taxon>
        <taxon>Pseudomonadati</taxon>
        <taxon>Pseudomonadota</taxon>
        <taxon>Gammaproteobacteria</taxon>
        <taxon>Alteromonadales</taxon>
        <taxon>Shewanellaceae</taxon>
        <taxon>Shewanella</taxon>
    </lineage>
</organism>
<evidence type="ECO:0000256" key="4">
    <source>
        <dbReference type="ARBA" id="ARBA00023125"/>
    </source>
</evidence>